<comment type="subcellular location">
    <subcellularLocation>
        <location evidence="1">Cell projection</location>
        <location evidence="1">Cilium</location>
    </subcellularLocation>
    <subcellularLocation>
        <location evidence="2">Cytoplasm</location>
        <location evidence="2">Cytoskeleton</location>
    </subcellularLocation>
</comment>
<dbReference type="Proteomes" id="UP001162131">
    <property type="component" value="Unassembled WGS sequence"/>
</dbReference>
<dbReference type="InterPro" id="IPR040193">
    <property type="entry name" value="EFHC1/EFHC2/EFHB"/>
</dbReference>
<accession>A0AAU9J2S2</accession>
<dbReference type="SMART" id="SM00676">
    <property type="entry name" value="DM10"/>
    <property type="match status" value="3"/>
</dbReference>
<dbReference type="FunFam" id="2.30.29.170:FF:000004">
    <property type="entry name" value="EF-hand domain containing 2"/>
    <property type="match status" value="1"/>
</dbReference>
<sequence>MDSSKLPKLPGFSFNDPTKTNFHKHQMFAVRDGHMTESTKFHQENASPQLIDELRNSMTQLAYNTSSGKPKTPDNVAIPRNPPAWIKYDRQVLRFNAYFQEPVHESSTENFRVRKCVIMFHLDDETTYVTEPRVENSGIPQGVFIKKHRIPKGDGTYFTWRDFALKTNVNMYGRVFRIVDCDEFTRNFYEEQGIDLGSGEGFPDDRFDMTRLMVNFKQPPEDAMDVKEYNEVKLGGGHPNRNLRSFVENDRKVLSFDVMWNDTSYDGGIKFYKMNYYLFDQTMEIKELRQVNTGNETFPMMLRRMKVPKAPILTPCPALALRNEEYYIPNDLVLGNTIQVYGKDLLVCDCDEYTKRWYREELGIEVKPVHIPRSKNIMPPNPIPPHNGYGTEEDSIGNVLRLQPNAPKPDMYKMFDNDQHILRFEAKLVSSNPEDELGKFILSFYPGDDTIKVYQVVDKNSGVVGGKFLERRKFKNPYSNQYYQQKDCVIGNTLILQGYRFLLVHCDEYTFTFMEERPSEYPQASIPMILRKIMGFSRKYGSPQEFLVLVLRNIDPSLGKNVQYKVFLEALEKLGIKLTLQEEASLIRKWNKGSQGQYIINLEEAYNALINA</sequence>
<dbReference type="Pfam" id="PF06565">
    <property type="entry name" value="DM10_dom"/>
    <property type="match status" value="3"/>
</dbReference>
<dbReference type="PANTHER" id="PTHR12086:SF9">
    <property type="entry name" value="EF-HAND DOMAIN-CONTAINING PROTEIN 1"/>
    <property type="match status" value="1"/>
</dbReference>
<evidence type="ECO:0000313" key="9">
    <source>
        <dbReference type="Proteomes" id="UP001162131"/>
    </source>
</evidence>
<proteinExistence type="predicted"/>
<evidence type="ECO:0000256" key="5">
    <source>
        <dbReference type="ARBA" id="ARBA00023212"/>
    </source>
</evidence>
<dbReference type="AlphaFoldDB" id="A0AAU9J2S2"/>
<reference evidence="8" key="1">
    <citation type="submission" date="2021-09" db="EMBL/GenBank/DDBJ databases">
        <authorList>
            <consortium name="AG Swart"/>
            <person name="Singh M."/>
            <person name="Singh A."/>
            <person name="Seah K."/>
            <person name="Emmerich C."/>
        </authorList>
    </citation>
    <scope>NUCLEOTIDE SEQUENCE</scope>
    <source>
        <strain evidence="8">ATCC30299</strain>
    </source>
</reference>
<dbReference type="GO" id="GO:0000281">
    <property type="term" value="P:mitotic cytokinesis"/>
    <property type="evidence" value="ECO:0007669"/>
    <property type="project" value="TreeGrafter"/>
</dbReference>
<dbReference type="FunFam" id="2.30.29.170:FF:000002">
    <property type="entry name" value="EF-hand domain (C-terminal) containing 1"/>
    <property type="match status" value="1"/>
</dbReference>
<evidence type="ECO:0000313" key="8">
    <source>
        <dbReference type="EMBL" id="CAG9317837.1"/>
    </source>
</evidence>
<evidence type="ECO:0000259" key="7">
    <source>
        <dbReference type="PROSITE" id="PS51336"/>
    </source>
</evidence>
<evidence type="ECO:0000256" key="6">
    <source>
        <dbReference type="ARBA" id="ARBA00023273"/>
    </source>
</evidence>
<feature type="domain" description="DM10" evidence="7">
    <location>
        <begin position="418"/>
        <end position="518"/>
    </location>
</feature>
<dbReference type="PROSITE" id="PS51336">
    <property type="entry name" value="DM10"/>
    <property type="match status" value="3"/>
</dbReference>
<evidence type="ECO:0000256" key="3">
    <source>
        <dbReference type="ARBA" id="ARBA00022490"/>
    </source>
</evidence>
<keyword evidence="3" id="KW-0963">Cytoplasm</keyword>
<gene>
    <name evidence="8" type="ORF">BSTOLATCC_MIC19077</name>
</gene>
<dbReference type="GO" id="GO:0043014">
    <property type="term" value="F:alpha-tubulin binding"/>
    <property type="evidence" value="ECO:0007669"/>
    <property type="project" value="TreeGrafter"/>
</dbReference>
<evidence type="ECO:0000256" key="1">
    <source>
        <dbReference type="ARBA" id="ARBA00004138"/>
    </source>
</evidence>
<keyword evidence="5" id="KW-0206">Cytoskeleton</keyword>
<feature type="domain" description="DM10" evidence="7">
    <location>
        <begin position="89"/>
        <end position="193"/>
    </location>
</feature>
<dbReference type="Gene3D" id="2.30.29.170">
    <property type="match status" value="3"/>
</dbReference>
<keyword evidence="6" id="KW-0966">Cell projection</keyword>
<protein>
    <recommendedName>
        <fullName evidence="7">DM10 domain-containing protein</fullName>
    </recommendedName>
</protein>
<dbReference type="InterPro" id="IPR006602">
    <property type="entry name" value="DM10_dom"/>
</dbReference>
<evidence type="ECO:0000256" key="2">
    <source>
        <dbReference type="ARBA" id="ARBA00004245"/>
    </source>
</evidence>
<dbReference type="GO" id="GO:0005930">
    <property type="term" value="C:axoneme"/>
    <property type="evidence" value="ECO:0007669"/>
    <property type="project" value="TreeGrafter"/>
</dbReference>
<dbReference type="GO" id="GO:0060285">
    <property type="term" value="P:cilium-dependent cell motility"/>
    <property type="evidence" value="ECO:0007669"/>
    <property type="project" value="TreeGrafter"/>
</dbReference>
<keyword evidence="9" id="KW-1185">Reference proteome</keyword>
<name>A0AAU9J2S2_9CILI</name>
<organism evidence="8 9">
    <name type="scientific">Blepharisma stoltei</name>
    <dbReference type="NCBI Taxonomy" id="1481888"/>
    <lineage>
        <taxon>Eukaryota</taxon>
        <taxon>Sar</taxon>
        <taxon>Alveolata</taxon>
        <taxon>Ciliophora</taxon>
        <taxon>Postciliodesmatophora</taxon>
        <taxon>Heterotrichea</taxon>
        <taxon>Heterotrichida</taxon>
        <taxon>Blepharismidae</taxon>
        <taxon>Blepharisma</taxon>
    </lineage>
</organism>
<dbReference type="EMBL" id="CAJZBQ010000018">
    <property type="protein sequence ID" value="CAG9317837.1"/>
    <property type="molecule type" value="Genomic_DNA"/>
</dbReference>
<dbReference type="PANTHER" id="PTHR12086">
    <property type="entry name" value="EF-HAND DOMAIN C-TERMINAL CONTAINING PROTEIN"/>
    <property type="match status" value="1"/>
</dbReference>
<feature type="domain" description="DM10" evidence="7">
    <location>
        <begin position="250"/>
        <end position="362"/>
    </location>
</feature>
<evidence type="ECO:0000256" key="4">
    <source>
        <dbReference type="ARBA" id="ARBA00022737"/>
    </source>
</evidence>
<keyword evidence="4" id="KW-0677">Repeat</keyword>
<dbReference type="GO" id="GO:0007052">
    <property type="term" value="P:mitotic spindle organization"/>
    <property type="evidence" value="ECO:0007669"/>
    <property type="project" value="TreeGrafter"/>
</dbReference>
<dbReference type="GO" id="GO:0072686">
    <property type="term" value="C:mitotic spindle"/>
    <property type="evidence" value="ECO:0007669"/>
    <property type="project" value="TreeGrafter"/>
</dbReference>
<comment type="caution">
    <text evidence="8">The sequence shown here is derived from an EMBL/GenBank/DDBJ whole genome shotgun (WGS) entry which is preliminary data.</text>
</comment>